<dbReference type="InterPro" id="IPR015590">
    <property type="entry name" value="Aldehyde_DH_dom"/>
</dbReference>
<dbReference type="InterPro" id="IPR016163">
    <property type="entry name" value="Ald_DH_C"/>
</dbReference>
<dbReference type="RefSeq" id="XP_004344754.1">
    <property type="nucleotide sequence ID" value="XM_004344704.1"/>
</dbReference>
<dbReference type="KEGG" id="acan:ACA1_280650"/>
<comment type="similarity">
    <text evidence="1 4">Belongs to the aldehyde dehydrogenase family.</text>
</comment>
<proteinExistence type="inferred from homology"/>
<sequence length="534" mass="57826">MLRTGTTAHGLSAARALATLPKIKHTKLFIDNEWVSSSSGSTFQTVNPTNEEVLADIHEAGEADVERAVASVKELPQLEIFVLTPPPLHNSARHAFDKGPWSKATCYDRSNLLNRLADLVELHRDELAALESADNGKPVHIANARYSFSPRSLGSPQADVGLTIQCLRYYAGWADKISGKTIPTASNDYFTYTRKEPIGVAAQIIPWNFPLLMAAWKLAPVLATGCVSILKPAEQTPLTALRLAELIREAGYPAGVVNVLPGQGNAGALLAKHNLVDKVAFTGSTEVGHKILAASAASNLKRVTLELGGKSPNIVLPDADLKEAIAGAHFGLFFNHGQVCTAGSRVFVHKKQYDEFVEKSTELAKKRRVGNPLHAETEQGPQVSQEQMERILHFINIGQKEGASMTAGGARVGDKGYFVAPTVFADVSDNMTIAREEIFGPVMSIMKYSELDEVIECANDSVYGLAAGVWTRDVGKAHYVASKLRAGTVWVNCFNVYDSAQPFGGFKRSGMGRELGEEALANYLEHKSVTTKLF</sequence>
<organism evidence="6 7">
    <name type="scientific">Acanthamoeba castellanii (strain ATCC 30010 / Neff)</name>
    <dbReference type="NCBI Taxonomy" id="1257118"/>
    <lineage>
        <taxon>Eukaryota</taxon>
        <taxon>Amoebozoa</taxon>
        <taxon>Discosea</taxon>
        <taxon>Longamoebia</taxon>
        <taxon>Centramoebida</taxon>
        <taxon>Acanthamoebidae</taxon>
        <taxon>Acanthamoeba</taxon>
    </lineage>
</organism>
<dbReference type="FunFam" id="3.40.605.10:FF:000001">
    <property type="entry name" value="Aldehyde dehydrogenase 1"/>
    <property type="match status" value="1"/>
</dbReference>
<dbReference type="Gene3D" id="3.40.309.10">
    <property type="entry name" value="Aldehyde Dehydrogenase, Chain A, domain 2"/>
    <property type="match status" value="1"/>
</dbReference>
<dbReference type="PANTHER" id="PTHR11699">
    <property type="entry name" value="ALDEHYDE DEHYDROGENASE-RELATED"/>
    <property type="match status" value="1"/>
</dbReference>
<dbReference type="STRING" id="1257118.L8H998"/>
<gene>
    <name evidence="6" type="ORF">ACA1_280650</name>
</gene>
<dbReference type="InterPro" id="IPR016160">
    <property type="entry name" value="Ald_DH_CS_CYS"/>
</dbReference>
<protein>
    <submittedName>
        <fullName evidence="6">Aldehyde dehydrogenase, mitochondrial, putative</fullName>
    </submittedName>
</protein>
<dbReference type="SUPFAM" id="SSF53720">
    <property type="entry name" value="ALDH-like"/>
    <property type="match status" value="1"/>
</dbReference>
<dbReference type="GeneID" id="14921886"/>
<dbReference type="CDD" id="cd07091">
    <property type="entry name" value="ALDH_F1-2_Ald2-like"/>
    <property type="match status" value="1"/>
</dbReference>
<evidence type="ECO:0000256" key="1">
    <source>
        <dbReference type="ARBA" id="ARBA00009986"/>
    </source>
</evidence>
<dbReference type="InterPro" id="IPR016161">
    <property type="entry name" value="Ald_DH/histidinol_DH"/>
</dbReference>
<dbReference type="GO" id="GO:0016620">
    <property type="term" value="F:oxidoreductase activity, acting on the aldehyde or oxo group of donors, NAD or NADP as acceptor"/>
    <property type="evidence" value="ECO:0007669"/>
    <property type="project" value="InterPro"/>
</dbReference>
<dbReference type="AlphaFoldDB" id="L8H998"/>
<feature type="domain" description="Aldehyde dehydrogenase" evidence="5">
    <location>
        <begin position="90"/>
        <end position="529"/>
    </location>
</feature>
<name>L8H998_ACACF</name>
<evidence type="ECO:0000256" key="2">
    <source>
        <dbReference type="ARBA" id="ARBA00023002"/>
    </source>
</evidence>
<accession>L8H998</accession>
<dbReference type="OrthoDB" id="310895at2759"/>
<feature type="active site" evidence="3">
    <location>
        <position position="306"/>
    </location>
</feature>
<dbReference type="PROSITE" id="PS00687">
    <property type="entry name" value="ALDEHYDE_DEHYDR_GLU"/>
    <property type="match status" value="1"/>
</dbReference>
<evidence type="ECO:0000259" key="5">
    <source>
        <dbReference type="Pfam" id="PF00171"/>
    </source>
</evidence>
<dbReference type="VEuPathDB" id="AmoebaDB:ACA1_280650"/>
<dbReference type="InterPro" id="IPR016162">
    <property type="entry name" value="Ald_DH_N"/>
</dbReference>
<dbReference type="EMBL" id="KB007908">
    <property type="protein sequence ID" value="ELR21011.1"/>
    <property type="molecule type" value="Genomic_DNA"/>
</dbReference>
<dbReference type="Gene3D" id="3.40.605.10">
    <property type="entry name" value="Aldehyde Dehydrogenase, Chain A, domain 1"/>
    <property type="match status" value="2"/>
</dbReference>
<evidence type="ECO:0000256" key="3">
    <source>
        <dbReference type="PROSITE-ProRule" id="PRU10007"/>
    </source>
</evidence>
<keyword evidence="7" id="KW-1185">Reference proteome</keyword>
<dbReference type="Proteomes" id="UP000011083">
    <property type="component" value="Unassembled WGS sequence"/>
</dbReference>
<dbReference type="InterPro" id="IPR029510">
    <property type="entry name" value="Ald_DH_CS_GLU"/>
</dbReference>
<evidence type="ECO:0000313" key="7">
    <source>
        <dbReference type="Proteomes" id="UP000011083"/>
    </source>
</evidence>
<dbReference type="OMA" id="WSNTFNK"/>
<dbReference type="PROSITE" id="PS00070">
    <property type="entry name" value="ALDEHYDE_DEHYDR_CYS"/>
    <property type="match status" value="1"/>
</dbReference>
<evidence type="ECO:0000313" key="6">
    <source>
        <dbReference type="EMBL" id="ELR21011.1"/>
    </source>
</evidence>
<keyword evidence="2 4" id="KW-0560">Oxidoreductase</keyword>
<dbReference type="Pfam" id="PF00171">
    <property type="entry name" value="Aldedh"/>
    <property type="match status" value="1"/>
</dbReference>
<dbReference type="FunFam" id="3.40.309.10:FF:000001">
    <property type="entry name" value="Mitochondrial aldehyde dehydrogenase 2"/>
    <property type="match status" value="1"/>
</dbReference>
<evidence type="ECO:0000256" key="4">
    <source>
        <dbReference type="RuleBase" id="RU003345"/>
    </source>
</evidence>
<reference evidence="6 7" key="1">
    <citation type="journal article" date="2013" name="Genome Biol.">
        <title>Genome of Acanthamoeba castellanii highlights extensive lateral gene transfer and early evolution of tyrosine kinase signaling.</title>
        <authorList>
            <person name="Clarke M."/>
            <person name="Lohan A.J."/>
            <person name="Liu B."/>
            <person name="Lagkouvardos I."/>
            <person name="Roy S."/>
            <person name="Zafar N."/>
            <person name="Bertelli C."/>
            <person name="Schilde C."/>
            <person name="Kianianmomeni A."/>
            <person name="Burglin T.R."/>
            <person name="Frech C."/>
            <person name="Turcotte B."/>
            <person name="Kopec K.O."/>
            <person name="Synnott J.M."/>
            <person name="Choo C."/>
            <person name="Paponov I."/>
            <person name="Finkler A."/>
            <person name="Soon Heng Tan C."/>
            <person name="Hutchins A.P."/>
            <person name="Weinmeier T."/>
            <person name="Rattei T."/>
            <person name="Chu J.S."/>
            <person name="Gimenez G."/>
            <person name="Irimia M."/>
            <person name="Rigden D.J."/>
            <person name="Fitzpatrick D.A."/>
            <person name="Lorenzo-Morales J."/>
            <person name="Bateman A."/>
            <person name="Chiu C.H."/>
            <person name="Tang P."/>
            <person name="Hegemann P."/>
            <person name="Fromm H."/>
            <person name="Raoult D."/>
            <person name="Greub G."/>
            <person name="Miranda-Saavedra D."/>
            <person name="Chen N."/>
            <person name="Nash P."/>
            <person name="Ginger M.L."/>
            <person name="Horn M."/>
            <person name="Schaap P."/>
            <person name="Caler L."/>
            <person name="Loftus B."/>
        </authorList>
    </citation>
    <scope>NUCLEOTIDE SEQUENCE [LARGE SCALE GENOMIC DNA]</scope>
    <source>
        <strain evidence="6 7">Neff</strain>
    </source>
</reference>